<reference evidence="1 2" key="1">
    <citation type="journal article" date="2019" name="Int. J. Syst. Evol. Microbiol.">
        <title>The Global Catalogue of Microorganisms (GCM) 10K type strain sequencing project: providing services to taxonomists for standard genome sequencing and annotation.</title>
        <authorList>
            <consortium name="The Broad Institute Genomics Platform"/>
            <consortium name="The Broad Institute Genome Sequencing Center for Infectious Disease"/>
            <person name="Wu L."/>
            <person name="Ma J."/>
        </authorList>
    </citation>
    <scope>NUCLEOTIDE SEQUENCE [LARGE SCALE GENOMIC DNA]</scope>
    <source>
        <strain evidence="1 2">JCM 15921</strain>
    </source>
</reference>
<evidence type="ECO:0000313" key="2">
    <source>
        <dbReference type="Proteomes" id="UP001500102"/>
    </source>
</evidence>
<dbReference type="Proteomes" id="UP001500102">
    <property type="component" value="Unassembled WGS sequence"/>
</dbReference>
<evidence type="ECO:0000313" key="1">
    <source>
        <dbReference type="EMBL" id="GAA2126787.1"/>
    </source>
</evidence>
<gene>
    <name evidence="1" type="ORF">GCM10009825_04200</name>
</gene>
<protein>
    <submittedName>
        <fullName evidence="1">DUF429 domain-containing protein</fullName>
    </submittedName>
</protein>
<sequence length="251" mass="26347">MRTLGVDLAAAAKKTAVAVIEWADGAAHLAHLSLDVGDEEIVRLFGSSDMTGVDCPLGWPDAFLPFLAGHLAFDAGPVLGYDGIEGRRLLAYRDTDRFVTARTGLIPLSVSADRLAHPAMRCAVIQAKIARDAGPQARDGSGRLAEVYPAASLKLWEIQARGYKGRGAPEAEKLSSALADLTLKAPWLDLAGYRDDLAASDDMFDAVIASLTARAVRRGQTQRPGPGDAAAALSEGWIHLPSGHLSGLAGG</sequence>
<name>A0ABN2YFS1_9MICC</name>
<dbReference type="Pfam" id="PF04250">
    <property type="entry name" value="DUF429"/>
    <property type="match status" value="1"/>
</dbReference>
<accession>A0ABN2YFS1</accession>
<proteinExistence type="predicted"/>
<dbReference type="EMBL" id="BAAAQB010000006">
    <property type="protein sequence ID" value="GAA2126787.1"/>
    <property type="molecule type" value="Genomic_DNA"/>
</dbReference>
<keyword evidence="2" id="KW-1185">Reference proteome</keyword>
<organism evidence="1 2">
    <name type="scientific">Arthrobacter humicola</name>
    <dbReference type="NCBI Taxonomy" id="409291"/>
    <lineage>
        <taxon>Bacteria</taxon>
        <taxon>Bacillati</taxon>
        <taxon>Actinomycetota</taxon>
        <taxon>Actinomycetes</taxon>
        <taxon>Micrococcales</taxon>
        <taxon>Micrococcaceae</taxon>
        <taxon>Arthrobacter</taxon>
    </lineage>
</organism>
<dbReference type="RefSeq" id="WP_344361514.1">
    <property type="nucleotide sequence ID" value="NZ_BAAAQB010000006.1"/>
</dbReference>
<dbReference type="InterPro" id="IPR007362">
    <property type="entry name" value="DUF429"/>
</dbReference>
<comment type="caution">
    <text evidence="1">The sequence shown here is derived from an EMBL/GenBank/DDBJ whole genome shotgun (WGS) entry which is preliminary data.</text>
</comment>